<dbReference type="Proteomes" id="UP000430692">
    <property type="component" value="Unassembled WGS sequence"/>
</dbReference>
<dbReference type="PRINTS" id="PR00359">
    <property type="entry name" value="BP450"/>
</dbReference>
<keyword evidence="4 7" id="KW-0560">Oxidoreductase</keyword>
<name>A0A6I4VU91_9BACL</name>
<evidence type="ECO:0000256" key="2">
    <source>
        <dbReference type="ARBA" id="ARBA00022617"/>
    </source>
</evidence>
<dbReference type="InterPro" id="IPR036396">
    <property type="entry name" value="Cyt_P450_sf"/>
</dbReference>
<organism evidence="8 9">
    <name type="scientific">Shimazuella alba</name>
    <dbReference type="NCBI Taxonomy" id="2690964"/>
    <lineage>
        <taxon>Bacteria</taxon>
        <taxon>Bacillati</taxon>
        <taxon>Bacillota</taxon>
        <taxon>Bacilli</taxon>
        <taxon>Bacillales</taxon>
        <taxon>Thermoactinomycetaceae</taxon>
        <taxon>Shimazuella</taxon>
    </lineage>
</organism>
<dbReference type="Pfam" id="PF00067">
    <property type="entry name" value="p450"/>
    <property type="match status" value="2"/>
</dbReference>
<sequence>MRYSAFNPFPWYKKMAKESPVIYDADYLHYHGPKGTWHVFRYDDVQRVMSDYQTFSNQYQPKIEENPSSSSLALSDPPRHKQLRMLVSDVFTPKTIANMRPWIEKITNELIDKVENNGEMDITRDIATPIPIQVIAKLLGVSPNDQEKFKKWSIMILQAPSEIEGGEETFLRSQQEMAQYFISLFEQRKVEPKDDLISHLVQAEVEGEKLSTNDLLGFCVLLLVAGNETTTNLISSSILTFIENPEIQEYLAKHPEDIPKAIEEVLRYRSPLQYINRIAAKDVKLRGQSIKKGDLINVWLGSANRDESIFPNPDQFDIHRTNLKHTAFGHGIHFCLGAPLARLEAHVALQVIFERLHQFQLKEATEPLMNPTALTYSIKELPVTFKKR</sequence>
<comment type="caution">
    <text evidence="8">The sequence shown here is derived from an EMBL/GenBank/DDBJ whole genome shotgun (WGS) entry which is preliminary data.</text>
</comment>
<dbReference type="GO" id="GO:0005506">
    <property type="term" value="F:iron ion binding"/>
    <property type="evidence" value="ECO:0007669"/>
    <property type="project" value="InterPro"/>
</dbReference>
<dbReference type="CDD" id="cd11032">
    <property type="entry name" value="P450_EryK-like"/>
    <property type="match status" value="1"/>
</dbReference>
<evidence type="ECO:0000256" key="6">
    <source>
        <dbReference type="ARBA" id="ARBA00023033"/>
    </source>
</evidence>
<evidence type="ECO:0000256" key="1">
    <source>
        <dbReference type="ARBA" id="ARBA00010617"/>
    </source>
</evidence>
<evidence type="ECO:0000256" key="4">
    <source>
        <dbReference type="ARBA" id="ARBA00023002"/>
    </source>
</evidence>
<dbReference type="GO" id="GO:0004497">
    <property type="term" value="F:monooxygenase activity"/>
    <property type="evidence" value="ECO:0007669"/>
    <property type="project" value="UniProtKB-KW"/>
</dbReference>
<keyword evidence="5 7" id="KW-0408">Iron</keyword>
<dbReference type="InterPro" id="IPR002397">
    <property type="entry name" value="Cyt_P450_B"/>
</dbReference>
<dbReference type="PANTHER" id="PTHR46696:SF1">
    <property type="entry name" value="CYTOCHROME P450 YJIB-RELATED"/>
    <property type="match status" value="1"/>
</dbReference>
<proteinExistence type="inferred from homology"/>
<reference evidence="8 9" key="1">
    <citation type="submission" date="2019-12" db="EMBL/GenBank/DDBJ databases">
        <title>Whole-genome analyses of novel actinobacteria.</title>
        <authorList>
            <person name="Sahin N."/>
            <person name="Saygin H."/>
        </authorList>
    </citation>
    <scope>NUCLEOTIDE SEQUENCE [LARGE SCALE GENOMIC DNA]</scope>
    <source>
        <strain evidence="8 9">KC615</strain>
    </source>
</reference>
<dbReference type="PROSITE" id="PS00086">
    <property type="entry name" value="CYTOCHROME_P450"/>
    <property type="match status" value="1"/>
</dbReference>
<dbReference type="SUPFAM" id="SSF48264">
    <property type="entry name" value="Cytochrome P450"/>
    <property type="match status" value="1"/>
</dbReference>
<evidence type="ECO:0000256" key="5">
    <source>
        <dbReference type="ARBA" id="ARBA00023004"/>
    </source>
</evidence>
<gene>
    <name evidence="8" type="ORF">GSM42_06795</name>
</gene>
<dbReference type="FunFam" id="1.10.630.10:FF:000018">
    <property type="entry name" value="Cytochrome P450 monooxygenase"/>
    <property type="match status" value="1"/>
</dbReference>
<dbReference type="GO" id="GO:0016705">
    <property type="term" value="F:oxidoreductase activity, acting on paired donors, with incorporation or reduction of molecular oxygen"/>
    <property type="evidence" value="ECO:0007669"/>
    <property type="project" value="InterPro"/>
</dbReference>
<dbReference type="InterPro" id="IPR017972">
    <property type="entry name" value="Cyt_P450_CS"/>
</dbReference>
<keyword evidence="9" id="KW-1185">Reference proteome</keyword>
<evidence type="ECO:0000256" key="3">
    <source>
        <dbReference type="ARBA" id="ARBA00022723"/>
    </source>
</evidence>
<keyword evidence="2 7" id="KW-0349">Heme</keyword>
<evidence type="ECO:0000313" key="9">
    <source>
        <dbReference type="Proteomes" id="UP000430692"/>
    </source>
</evidence>
<dbReference type="InterPro" id="IPR001128">
    <property type="entry name" value="Cyt_P450"/>
</dbReference>
<dbReference type="EMBL" id="WUUL01000003">
    <property type="protein sequence ID" value="MXQ53440.1"/>
    <property type="molecule type" value="Genomic_DNA"/>
</dbReference>
<keyword evidence="3 7" id="KW-0479">Metal-binding</keyword>
<evidence type="ECO:0000313" key="8">
    <source>
        <dbReference type="EMBL" id="MXQ53440.1"/>
    </source>
</evidence>
<dbReference type="AlphaFoldDB" id="A0A6I4VU91"/>
<accession>A0A6I4VU91</accession>
<evidence type="ECO:0000256" key="7">
    <source>
        <dbReference type="RuleBase" id="RU000461"/>
    </source>
</evidence>
<comment type="similarity">
    <text evidence="1 7">Belongs to the cytochrome P450 family.</text>
</comment>
<keyword evidence="6 7" id="KW-0503">Monooxygenase</keyword>
<dbReference type="PRINTS" id="PR00385">
    <property type="entry name" value="P450"/>
</dbReference>
<dbReference type="GO" id="GO:0020037">
    <property type="term" value="F:heme binding"/>
    <property type="evidence" value="ECO:0007669"/>
    <property type="project" value="InterPro"/>
</dbReference>
<dbReference type="Gene3D" id="1.10.630.10">
    <property type="entry name" value="Cytochrome P450"/>
    <property type="match status" value="1"/>
</dbReference>
<protein>
    <submittedName>
        <fullName evidence="8">Cytochrome P450</fullName>
    </submittedName>
</protein>
<dbReference type="PANTHER" id="PTHR46696">
    <property type="entry name" value="P450, PUTATIVE (EUROFUNG)-RELATED"/>
    <property type="match status" value="1"/>
</dbReference>
<dbReference type="RefSeq" id="WP_160800786.1">
    <property type="nucleotide sequence ID" value="NZ_WUUL01000003.1"/>
</dbReference>